<evidence type="ECO:0000256" key="6">
    <source>
        <dbReference type="ARBA" id="ARBA00022723"/>
    </source>
</evidence>
<dbReference type="SMART" id="SM00986">
    <property type="entry name" value="UDG"/>
    <property type="match status" value="1"/>
</dbReference>
<dbReference type="EC" id="3.2.2.27" evidence="3"/>
<dbReference type="InterPro" id="IPR036895">
    <property type="entry name" value="Uracil-DNA_glycosylase-like_sf"/>
</dbReference>
<dbReference type="InterPro" id="IPR005273">
    <property type="entry name" value="Ura-DNA_glyco_family4"/>
</dbReference>
<keyword evidence="5" id="KW-0004">4Fe-4S</keyword>
<feature type="domain" description="Uracil-DNA glycosylase-like" evidence="13">
    <location>
        <begin position="31"/>
        <end position="176"/>
    </location>
</feature>
<evidence type="ECO:0000256" key="3">
    <source>
        <dbReference type="ARBA" id="ARBA00012030"/>
    </source>
</evidence>
<evidence type="ECO:0000256" key="8">
    <source>
        <dbReference type="ARBA" id="ARBA00022801"/>
    </source>
</evidence>
<keyword evidence="15" id="KW-1185">Reference proteome</keyword>
<comment type="caution">
    <text evidence="14">The sequence shown here is derived from an EMBL/GenBank/DDBJ whole genome shotgun (WGS) entry which is preliminary data.</text>
</comment>
<evidence type="ECO:0000256" key="9">
    <source>
        <dbReference type="ARBA" id="ARBA00023004"/>
    </source>
</evidence>
<comment type="catalytic activity">
    <reaction evidence="1">
        <text>Hydrolyzes single-stranded DNA or mismatched double-stranded DNA and polynucleotides, releasing free uracil.</text>
        <dbReference type="EC" id="3.2.2.27"/>
    </reaction>
</comment>
<dbReference type="GO" id="GO:0046872">
    <property type="term" value="F:metal ion binding"/>
    <property type="evidence" value="ECO:0007669"/>
    <property type="project" value="UniProtKB-KW"/>
</dbReference>
<gene>
    <name evidence="14" type="ORF">SE15_12415</name>
</gene>
<proteinExistence type="inferred from homology"/>
<keyword evidence="6" id="KW-0479">Metal-binding</keyword>
<dbReference type="OrthoDB" id="5290748at2"/>
<keyword evidence="10" id="KW-0411">Iron-sulfur</keyword>
<evidence type="ECO:0000256" key="5">
    <source>
        <dbReference type="ARBA" id="ARBA00022485"/>
    </source>
</evidence>
<evidence type="ECO:0000259" key="13">
    <source>
        <dbReference type="SMART" id="SM00986"/>
    </source>
</evidence>
<dbReference type="SMART" id="SM00987">
    <property type="entry name" value="UreE_C"/>
    <property type="match status" value="1"/>
</dbReference>
<dbReference type="PANTHER" id="PTHR33693:SF1">
    <property type="entry name" value="TYPE-4 URACIL-DNA GLYCOSYLASE"/>
    <property type="match status" value="1"/>
</dbReference>
<evidence type="ECO:0000256" key="2">
    <source>
        <dbReference type="ARBA" id="ARBA00006521"/>
    </source>
</evidence>
<reference evidence="14 15" key="1">
    <citation type="submission" date="2015-07" db="EMBL/GenBank/DDBJ databases">
        <title>Whole genome sequence of Thermanaerothrix daxensis DSM 23592.</title>
        <authorList>
            <person name="Hemp J."/>
            <person name="Ward L.M."/>
            <person name="Pace L.A."/>
            <person name="Fischer W.W."/>
        </authorList>
    </citation>
    <scope>NUCLEOTIDE SEQUENCE [LARGE SCALE GENOMIC DNA]</scope>
    <source>
        <strain evidence="14 15">GNS-1</strain>
    </source>
</reference>
<dbReference type="NCBIfam" id="TIGR00758">
    <property type="entry name" value="UDG_fam4"/>
    <property type="match status" value="1"/>
</dbReference>
<keyword evidence="9" id="KW-0408">Iron</keyword>
<accession>A0A0P6Y1C6</accession>
<dbReference type="CDD" id="cd10030">
    <property type="entry name" value="UDG-F4_TTUDGA_SPO1dp_like"/>
    <property type="match status" value="1"/>
</dbReference>
<evidence type="ECO:0000256" key="1">
    <source>
        <dbReference type="ARBA" id="ARBA00001400"/>
    </source>
</evidence>
<dbReference type="PANTHER" id="PTHR33693">
    <property type="entry name" value="TYPE-5 URACIL-DNA GLYCOSYLASE"/>
    <property type="match status" value="1"/>
</dbReference>
<evidence type="ECO:0000313" key="15">
    <source>
        <dbReference type="Proteomes" id="UP000050544"/>
    </source>
</evidence>
<evidence type="ECO:0000256" key="7">
    <source>
        <dbReference type="ARBA" id="ARBA00022763"/>
    </source>
</evidence>
<dbReference type="RefSeq" id="WP_054522406.1">
    <property type="nucleotide sequence ID" value="NZ_LGKO01000005.1"/>
</dbReference>
<evidence type="ECO:0000256" key="10">
    <source>
        <dbReference type="ARBA" id="ARBA00023014"/>
    </source>
</evidence>
<dbReference type="PATRIC" id="fig|869279.4.peg.2107"/>
<sequence length="218" mass="24272">MNAEDVLTQIAAEVSVCTKCVLHYSRKHAVPGEGRPDAEIMFIGEGPGFYENEQGRPFVGPAGKFLDELLQRAGLKREDVFITNVVKCRPPGNRDPQPEELVACDDYLERQLQAINPRIIVTLGRFSMAKFLPNARISDVHGKALWVNGRLIVPMYHPAAALHQPSLKATVIEDFSRLPAYLEMARQGQPDQTAAEQKTYAPEPPADQDEHPTQLSLF</sequence>
<keyword evidence="8" id="KW-0378">Hydrolase</keyword>
<dbReference type="Gene3D" id="3.40.470.10">
    <property type="entry name" value="Uracil-DNA glycosylase-like domain"/>
    <property type="match status" value="1"/>
</dbReference>
<keyword evidence="11" id="KW-0234">DNA repair</keyword>
<dbReference type="AlphaFoldDB" id="A0A0P6Y1C6"/>
<comment type="similarity">
    <text evidence="2">Belongs to the uracil-DNA glycosylase (UDG) superfamily. Type 4 (UDGa) family.</text>
</comment>
<dbReference type="GO" id="GO:0004844">
    <property type="term" value="F:uracil DNA N-glycosylase activity"/>
    <property type="evidence" value="ECO:0007669"/>
    <property type="project" value="UniProtKB-EC"/>
</dbReference>
<dbReference type="Proteomes" id="UP000050544">
    <property type="component" value="Unassembled WGS sequence"/>
</dbReference>
<organism evidence="14 15">
    <name type="scientific">Thermanaerothrix daxensis</name>
    <dbReference type="NCBI Taxonomy" id="869279"/>
    <lineage>
        <taxon>Bacteria</taxon>
        <taxon>Bacillati</taxon>
        <taxon>Chloroflexota</taxon>
        <taxon>Anaerolineae</taxon>
        <taxon>Anaerolineales</taxon>
        <taxon>Anaerolineaceae</taxon>
        <taxon>Thermanaerothrix</taxon>
    </lineage>
</organism>
<evidence type="ECO:0000256" key="12">
    <source>
        <dbReference type="SAM" id="MobiDB-lite"/>
    </source>
</evidence>
<dbReference type="STRING" id="869279.SE15_12415"/>
<dbReference type="GO" id="GO:0006281">
    <property type="term" value="P:DNA repair"/>
    <property type="evidence" value="ECO:0007669"/>
    <property type="project" value="UniProtKB-KW"/>
</dbReference>
<name>A0A0P6Y1C6_9CHLR</name>
<dbReference type="SUPFAM" id="SSF52141">
    <property type="entry name" value="Uracil-DNA glycosylase-like"/>
    <property type="match status" value="1"/>
</dbReference>
<dbReference type="Pfam" id="PF03167">
    <property type="entry name" value="UDG"/>
    <property type="match status" value="1"/>
</dbReference>
<evidence type="ECO:0000313" key="14">
    <source>
        <dbReference type="EMBL" id="KPL82844.1"/>
    </source>
</evidence>
<keyword evidence="7" id="KW-0227">DNA damage</keyword>
<evidence type="ECO:0000256" key="11">
    <source>
        <dbReference type="ARBA" id="ARBA00023204"/>
    </source>
</evidence>
<dbReference type="InterPro" id="IPR051536">
    <property type="entry name" value="UDG_Type-4/5"/>
</dbReference>
<feature type="region of interest" description="Disordered" evidence="12">
    <location>
        <begin position="186"/>
        <end position="218"/>
    </location>
</feature>
<dbReference type="InterPro" id="IPR005122">
    <property type="entry name" value="Uracil-DNA_glycosylase-like"/>
</dbReference>
<protein>
    <recommendedName>
        <fullName evidence="4">Type-4 uracil-DNA glycosylase</fullName>
        <ecNumber evidence="3">3.2.2.27</ecNumber>
    </recommendedName>
</protein>
<evidence type="ECO:0000256" key="4">
    <source>
        <dbReference type="ARBA" id="ARBA00019403"/>
    </source>
</evidence>
<dbReference type="GO" id="GO:0051539">
    <property type="term" value="F:4 iron, 4 sulfur cluster binding"/>
    <property type="evidence" value="ECO:0007669"/>
    <property type="project" value="UniProtKB-KW"/>
</dbReference>
<dbReference type="EMBL" id="LGKO01000005">
    <property type="protein sequence ID" value="KPL82844.1"/>
    <property type="molecule type" value="Genomic_DNA"/>
</dbReference>